<keyword evidence="1" id="KW-0812">Transmembrane</keyword>
<organism evidence="2 3">
    <name type="scientific">Convivina intestini</name>
    <dbReference type="NCBI Taxonomy" id="1505726"/>
    <lineage>
        <taxon>Bacteria</taxon>
        <taxon>Bacillati</taxon>
        <taxon>Bacillota</taxon>
        <taxon>Bacilli</taxon>
        <taxon>Lactobacillales</taxon>
        <taxon>Lactobacillaceae</taxon>
        <taxon>Convivina</taxon>
    </lineage>
</organism>
<name>A0A2U1DCA4_9LACO</name>
<keyword evidence="3" id="KW-1185">Reference proteome</keyword>
<evidence type="ECO:0000256" key="1">
    <source>
        <dbReference type="SAM" id="Phobius"/>
    </source>
</evidence>
<gene>
    <name evidence="2" type="ORF">C7384_102107</name>
</gene>
<comment type="caution">
    <text evidence="2">The sequence shown here is derived from an EMBL/GenBank/DDBJ whole genome shotgun (WGS) entry which is preliminary data.</text>
</comment>
<sequence length="416" mass="46554">MHFYNTYILATGQFNDNFKSDLENHNMKKMVFVGPENFLNLNGADYGYEGKILSPLEKDPNWQEQLDSYNISNGSTRHLVRTQYPPLNWIFQAIGLKIGMLLHQSPFHAWQMARVANFCGFITIMILAIVIIPRGKWVLTAVGIFPISVFLASSMSGDAINISISALLVAYIMHLRFSSQQYQIIKLSQIIKLMGLVLIIFNLKVAYVPMLVIIFLIPNKFYSLKKKIISVGIASLLGLLMYWLWSSKFGTVLLGFADLPQNILFVKEHLITALFSVIIFTLNIPFYFIAGLSTGGAVGVLGFITIIFAILLIIQTISVNYQSININVSKLSERIMLYLPIMLGLLAFLGVMMLTSFALLTTWTKVYPGGVGKTFGMTDIQGLQARYLVPLMPLIALIYGVSKDFIVTAKNSISEN</sequence>
<feature type="transmembrane region" description="Helical" evidence="1">
    <location>
        <begin position="296"/>
        <end position="314"/>
    </location>
</feature>
<accession>A0A2U1DCA4</accession>
<keyword evidence="1" id="KW-0472">Membrane</keyword>
<proteinExistence type="predicted"/>
<evidence type="ECO:0000313" key="3">
    <source>
        <dbReference type="Proteomes" id="UP000245433"/>
    </source>
</evidence>
<feature type="transmembrane region" description="Helical" evidence="1">
    <location>
        <begin position="383"/>
        <end position="401"/>
    </location>
</feature>
<dbReference type="Pfam" id="PF09913">
    <property type="entry name" value="DUF2142"/>
    <property type="match status" value="1"/>
</dbReference>
<feature type="transmembrane region" description="Helical" evidence="1">
    <location>
        <begin position="270"/>
        <end position="290"/>
    </location>
</feature>
<dbReference type="AlphaFoldDB" id="A0A2U1DCA4"/>
<feature type="transmembrane region" description="Helical" evidence="1">
    <location>
        <begin position="115"/>
        <end position="132"/>
    </location>
</feature>
<dbReference type="EMBL" id="QEKT01000002">
    <property type="protein sequence ID" value="PVY85287.1"/>
    <property type="molecule type" value="Genomic_DNA"/>
</dbReference>
<evidence type="ECO:0000313" key="2">
    <source>
        <dbReference type="EMBL" id="PVY85287.1"/>
    </source>
</evidence>
<protein>
    <submittedName>
        <fullName evidence="2">Putative membrane protein DUF2142</fullName>
    </submittedName>
</protein>
<dbReference type="InterPro" id="IPR018674">
    <property type="entry name" value="DUF2142_membrane"/>
</dbReference>
<feature type="transmembrane region" description="Helical" evidence="1">
    <location>
        <begin position="144"/>
        <end position="172"/>
    </location>
</feature>
<keyword evidence="1" id="KW-1133">Transmembrane helix</keyword>
<feature type="transmembrane region" description="Helical" evidence="1">
    <location>
        <begin position="335"/>
        <end position="363"/>
    </location>
</feature>
<dbReference type="Proteomes" id="UP000245433">
    <property type="component" value="Unassembled WGS sequence"/>
</dbReference>
<reference evidence="2 3" key="1">
    <citation type="submission" date="2018-04" db="EMBL/GenBank/DDBJ databases">
        <title>Genomic Encyclopedia of Type Strains, Phase IV (KMG-IV): sequencing the most valuable type-strain genomes for metagenomic binning, comparative biology and taxonomic classification.</title>
        <authorList>
            <person name="Goeker M."/>
        </authorList>
    </citation>
    <scope>NUCLEOTIDE SEQUENCE [LARGE SCALE GENOMIC DNA]</scope>
    <source>
        <strain evidence="2 3">DSM 28795</strain>
    </source>
</reference>
<feature type="transmembrane region" description="Helical" evidence="1">
    <location>
        <begin position="228"/>
        <end position="245"/>
    </location>
</feature>
<feature type="transmembrane region" description="Helical" evidence="1">
    <location>
        <begin position="193"/>
        <end position="216"/>
    </location>
</feature>